<feature type="domain" description="FANCI solenoid 4" evidence="2">
    <location>
        <begin position="41"/>
        <end position="120"/>
    </location>
</feature>
<evidence type="ECO:0000256" key="1">
    <source>
        <dbReference type="SAM" id="MobiDB-lite"/>
    </source>
</evidence>
<dbReference type="Proteomes" id="UP000245383">
    <property type="component" value="Unassembled WGS sequence"/>
</dbReference>
<proteinExistence type="predicted"/>
<comment type="caution">
    <text evidence="3">The sequence shown here is derived from an EMBL/GenBank/DDBJ whole genome shotgun (WGS) entry which is preliminary data.</text>
</comment>
<gene>
    <name evidence="3" type="ORF">BB561_005226</name>
</gene>
<feature type="compositionally biased region" description="Basic residues" evidence="1">
    <location>
        <begin position="45"/>
        <end position="59"/>
    </location>
</feature>
<organism evidence="3 4">
    <name type="scientific">Smittium simulii</name>
    <dbReference type="NCBI Taxonomy" id="133385"/>
    <lineage>
        <taxon>Eukaryota</taxon>
        <taxon>Fungi</taxon>
        <taxon>Fungi incertae sedis</taxon>
        <taxon>Zoopagomycota</taxon>
        <taxon>Kickxellomycotina</taxon>
        <taxon>Harpellomycetes</taxon>
        <taxon>Harpellales</taxon>
        <taxon>Legeriomycetaceae</taxon>
        <taxon>Smittium</taxon>
    </lineage>
</organism>
<dbReference type="GO" id="GO:0006281">
    <property type="term" value="P:DNA repair"/>
    <property type="evidence" value="ECO:0007669"/>
    <property type="project" value="InterPro"/>
</dbReference>
<dbReference type="PANTHER" id="PTHR21818:SF0">
    <property type="entry name" value="FANCONI ANEMIA GROUP I PROTEIN"/>
    <property type="match status" value="1"/>
</dbReference>
<dbReference type="AlphaFoldDB" id="A0A2T9YBG4"/>
<dbReference type="InterPro" id="IPR029314">
    <property type="entry name" value="FANCI_S4"/>
</dbReference>
<dbReference type="STRING" id="133385.A0A2T9YBG4"/>
<sequence>MLNSTLQFDQTEIEAEVEANQMDDKDLEKNYSNTNDKESQQCTGKGKKQKMSTSANKKKSLNILSKASSRLKKEAKLVPQLIYLMERCEHYAIILGNRAKVSLIHLFKRNVSRDFKINMSIEKTDNPTNLIQNEEKVEPESNNCEIEENYDSMLESEKSQEVYESSEDSTQEEIHRSNDTIEISNKFVESPSQRNLSNSSLKRKKNKLILSSSQSEMELEEDINDRSSIEIDE</sequence>
<evidence type="ECO:0000313" key="4">
    <source>
        <dbReference type="Proteomes" id="UP000245383"/>
    </source>
</evidence>
<dbReference type="Pfam" id="PF14678">
    <property type="entry name" value="FANCI_S4"/>
    <property type="match status" value="1"/>
</dbReference>
<evidence type="ECO:0000259" key="2">
    <source>
        <dbReference type="Pfam" id="PF14678"/>
    </source>
</evidence>
<keyword evidence="4" id="KW-1185">Reference proteome</keyword>
<dbReference type="EMBL" id="MBFR01000303">
    <property type="protein sequence ID" value="PVU89686.1"/>
    <property type="molecule type" value="Genomic_DNA"/>
</dbReference>
<dbReference type="InterPro" id="IPR026171">
    <property type="entry name" value="FANCI"/>
</dbReference>
<dbReference type="OrthoDB" id="195089at2759"/>
<name>A0A2T9YBG4_9FUNG</name>
<feature type="compositionally biased region" description="Basic and acidic residues" evidence="1">
    <location>
        <begin position="22"/>
        <end position="39"/>
    </location>
</feature>
<reference evidence="3 4" key="1">
    <citation type="journal article" date="2018" name="MBio">
        <title>Comparative Genomics Reveals the Core Gene Toolbox for the Fungus-Insect Symbiosis.</title>
        <authorList>
            <person name="Wang Y."/>
            <person name="Stata M."/>
            <person name="Wang W."/>
            <person name="Stajich J.E."/>
            <person name="White M.M."/>
            <person name="Moncalvo J.M."/>
        </authorList>
    </citation>
    <scope>NUCLEOTIDE SEQUENCE [LARGE SCALE GENOMIC DNA]</scope>
    <source>
        <strain evidence="3 4">SWE-8-4</strain>
    </source>
</reference>
<feature type="region of interest" description="Disordered" evidence="1">
    <location>
        <begin position="157"/>
        <end position="233"/>
    </location>
</feature>
<accession>A0A2T9YBG4</accession>
<protein>
    <recommendedName>
        <fullName evidence="2">FANCI solenoid 4 domain-containing protein</fullName>
    </recommendedName>
</protein>
<feature type="compositionally biased region" description="Basic and acidic residues" evidence="1">
    <location>
        <begin position="224"/>
        <end position="233"/>
    </location>
</feature>
<feature type="region of interest" description="Disordered" evidence="1">
    <location>
        <begin position="17"/>
        <end position="59"/>
    </location>
</feature>
<dbReference type="GO" id="GO:0070182">
    <property type="term" value="F:DNA polymerase binding"/>
    <property type="evidence" value="ECO:0007669"/>
    <property type="project" value="TreeGrafter"/>
</dbReference>
<evidence type="ECO:0000313" key="3">
    <source>
        <dbReference type="EMBL" id="PVU89686.1"/>
    </source>
</evidence>
<dbReference type="PANTHER" id="PTHR21818">
    <property type="entry name" value="BC025462 PROTEIN"/>
    <property type="match status" value="1"/>
</dbReference>